<sequence length="221" mass="25646">MDKRRAIQIMTKAAQLYKENLEDQKVLFLYGLPREVKKQLQEKGKILSSVQGYEVAFHRYNFLHLTGVRLNKKTTASAIHFYQKCLDKRLTENDFSFAKDGSTGQKLDILERMMLIKKNVTMIGEFTDRGPKLFTEKAAGNVCGCIGFVQDKNTKLNVPNTLLKKDIRDVTAQPTYKVFAVISKHYTEDRYSYLAKVDKGFDLKEYYFSEIIENMIDRENL</sequence>
<dbReference type="RefSeq" id="WP_116442053.1">
    <property type="nucleotide sequence ID" value="NZ_BHEO01000008.1"/>
</dbReference>
<gene>
    <name evidence="3" type="ORF">EDD74_11335</name>
    <name evidence="2" type="ORF">FAEUMB_23860</name>
</gene>
<keyword evidence="5" id="KW-1185">Reference proteome</keyword>
<dbReference type="EMBL" id="SLZV01000013">
    <property type="protein sequence ID" value="TCS67898.1"/>
    <property type="molecule type" value="Genomic_DNA"/>
</dbReference>
<evidence type="ECO:0000313" key="3">
    <source>
        <dbReference type="EMBL" id="TCS67898.1"/>
    </source>
</evidence>
<comment type="caution">
    <text evidence="3">The sequence shown here is derived from an EMBL/GenBank/DDBJ whole genome shotgun (WGS) entry which is preliminary data.</text>
</comment>
<dbReference type="Proteomes" id="UP000702954">
    <property type="component" value="Unassembled WGS sequence"/>
</dbReference>
<dbReference type="AlphaFoldDB" id="A0A4R3JN44"/>
<organism evidence="3 4">
    <name type="scientific">Faecalimonas umbilicata</name>
    <dbReference type="NCBI Taxonomy" id="1912855"/>
    <lineage>
        <taxon>Bacteria</taxon>
        <taxon>Bacillati</taxon>
        <taxon>Bacillota</taxon>
        <taxon>Clostridia</taxon>
        <taxon>Lachnospirales</taxon>
        <taxon>Lachnospiraceae</taxon>
        <taxon>Faecalimonas</taxon>
    </lineage>
</organism>
<evidence type="ECO:0000259" key="1">
    <source>
        <dbReference type="Pfam" id="PF18813"/>
    </source>
</evidence>
<name>A0A4R3JN44_9FIRM</name>
<feature type="domain" description="Phage-Barnase-EndoU-ColicinE5/D-RelE like nuclease 4" evidence="1">
    <location>
        <begin position="10"/>
        <end position="193"/>
    </location>
</feature>
<accession>A0A4R3JN44</accession>
<evidence type="ECO:0000313" key="4">
    <source>
        <dbReference type="Proteomes" id="UP000294613"/>
    </source>
</evidence>
<reference evidence="3 4" key="2">
    <citation type="submission" date="2019-03" db="EMBL/GenBank/DDBJ databases">
        <title>Genomic Encyclopedia of Type Strains, Phase IV (KMG-IV): sequencing the most valuable type-strain genomes for metagenomic binning, comparative biology and taxonomic classification.</title>
        <authorList>
            <person name="Goeker M."/>
        </authorList>
    </citation>
    <scope>NUCLEOTIDE SEQUENCE [LARGE SCALE GENOMIC DNA]</scope>
    <source>
        <strain evidence="3 4">DSM 103426</strain>
    </source>
</reference>
<evidence type="ECO:0000313" key="5">
    <source>
        <dbReference type="Proteomes" id="UP000702954"/>
    </source>
</evidence>
<dbReference type="Proteomes" id="UP000294613">
    <property type="component" value="Unassembled WGS sequence"/>
</dbReference>
<dbReference type="InterPro" id="IPR041420">
    <property type="entry name" value="PBECR4"/>
</dbReference>
<evidence type="ECO:0000313" key="2">
    <source>
        <dbReference type="EMBL" id="GBU05845.1"/>
    </source>
</evidence>
<protein>
    <recommendedName>
        <fullName evidence="1">Phage-Barnase-EndoU-ColicinE5/D-RelE like nuclease 4 domain-containing protein</fullName>
    </recommendedName>
</protein>
<proteinExistence type="predicted"/>
<reference evidence="2 5" key="1">
    <citation type="journal article" date="2018" name="Int. J. Syst. Evol. Microbiol.">
        <title>Draft Genome Sequence of Faecalimonas umbilicata JCM 30896T, an Acetate-Producing Bacterium Isolated from Human Feces.</title>
        <authorList>
            <person name="Sakamoto M."/>
            <person name="Ikeyama N."/>
            <person name="Yuki M."/>
            <person name="Ohkuma M."/>
        </authorList>
    </citation>
    <scope>NUCLEOTIDE SEQUENCE [LARGE SCALE GENOMIC DNA]</scope>
    <source>
        <strain evidence="2 5">EGH7</strain>
    </source>
</reference>
<dbReference type="Pfam" id="PF18813">
    <property type="entry name" value="PBECR4"/>
    <property type="match status" value="1"/>
</dbReference>
<dbReference type="EMBL" id="BHEO01000008">
    <property type="protein sequence ID" value="GBU05845.1"/>
    <property type="molecule type" value="Genomic_DNA"/>
</dbReference>